<evidence type="ECO:0000313" key="1">
    <source>
        <dbReference type="EMBL" id="OLY81569.1"/>
    </source>
</evidence>
<dbReference type="STRING" id="133383.A0A1R0GXF2"/>
<evidence type="ECO:0000313" key="2">
    <source>
        <dbReference type="Proteomes" id="UP000187455"/>
    </source>
</evidence>
<organism evidence="1 2">
    <name type="scientific">Smittium mucronatum</name>
    <dbReference type="NCBI Taxonomy" id="133383"/>
    <lineage>
        <taxon>Eukaryota</taxon>
        <taxon>Fungi</taxon>
        <taxon>Fungi incertae sedis</taxon>
        <taxon>Zoopagomycota</taxon>
        <taxon>Kickxellomycotina</taxon>
        <taxon>Harpellomycetes</taxon>
        <taxon>Harpellales</taxon>
        <taxon>Legeriomycetaceae</taxon>
        <taxon>Smittium</taxon>
    </lineage>
</organism>
<reference evidence="1 2" key="1">
    <citation type="journal article" date="2016" name="Mol. Biol. Evol.">
        <title>Genome-Wide Survey of Gut Fungi (Harpellales) Reveals the First Horizontally Transferred Ubiquitin Gene from a Mosquito Host.</title>
        <authorList>
            <person name="Wang Y."/>
            <person name="White M.M."/>
            <person name="Kvist S."/>
            <person name="Moncalvo J.M."/>
        </authorList>
    </citation>
    <scope>NUCLEOTIDE SEQUENCE [LARGE SCALE GENOMIC DNA]</scope>
    <source>
        <strain evidence="1 2">ALG-7-W6</strain>
    </source>
</reference>
<dbReference type="EMBL" id="LSSL01002342">
    <property type="protein sequence ID" value="OLY81569.1"/>
    <property type="molecule type" value="Genomic_DNA"/>
</dbReference>
<dbReference type="Proteomes" id="UP000187455">
    <property type="component" value="Unassembled WGS sequence"/>
</dbReference>
<proteinExistence type="predicted"/>
<keyword evidence="2" id="KW-1185">Reference proteome</keyword>
<dbReference type="AlphaFoldDB" id="A0A1R0GXF2"/>
<sequence>MIIDSRYMNLKVFSSNIWDLRREETKPFTLGRMTLKCLAIFIGKAQTMSVAPLPGIVIDEDMDIDGDTDGAGQAEAFVLFDQHLLLPTMEPDIPVIPKSAQRMPEDHFDYPALEDGDVVSGPAGIISIPVVVPTGKDGHTRPQKPKISTIEQKTLVYHGMENLQVVLQ</sequence>
<dbReference type="OrthoDB" id="10559990at2759"/>
<protein>
    <submittedName>
        <fullName evidence="1">Uncharacterized protein</fullName>
    </submittedName>
</protein>
<gene>
    <name evidence="1" type="ORF">AYI68_g4321</name>
</gene>
<accession>A0A1R0GXF2</accession>
<name>A0A1R0GXF2_9FUNG</name>
<comment type="caution">
    <text evidence="1">The sequence shown here is derived from an EMBL/GenBank/DDBJ whole genome shotgun (WGS) entry which is preliminary data.</text>
</comment>